<name>A0A197JG37_9FUNG</name>
<dbReference type="Proteomes" id="UP000078512">
    <property type="component" value="Unassembled WGS sequence"/>
</dbReference>
<proteinExistence type="predicted"/>
<keyword evidence="2" id="KW-1185">Reference proteome</keyword>
<reference evidence="1 2" key="1">
    <citation type="submission" date="2016-05" db="EMBL/GenBank/DDBJ databases">
        <title>Genome sequencing reveals origins of a unique bacterial endosymbiosis in the earliest lineages of terrestrial Fungi.</title>
        <authorList>
            <consortium name="DOE Joint Genome Institute"/>
            <person name="Uehling J."/>
            <person name="Gryganskyi A."/>
            <person name="Hameed K."/>
            <person name="Tschaplinski T."/>
            <person name="Misztal P."/>
            <person name="Wu S."/>
            <person name="Desiro A."/>
            <person name="Vande Pol N."/>
            <person name="Du Z.-Y."/>
            <person name="Zienkiewicz A."/>
            <person name="Zienkiewicz K."/>
            <person name="Morin E."/>
            <person name="Tisserant E."/>
            <person name="Splivallo R."/>
            <person name="Hainaut M."/>
            <person name="Henrissat B."/>
            <person name="Ohm R."/>
            <person name="Kuo A."/>
            <person name="Yan J."/>
            <person name="Lipzen A."/>
            <person name="Nolan M."/>
            <person name="Labutti K."/>
            <person name="Barry K."/>
            <person name="Goldstein A."/>
            <person name="Labbe J."/>
            <person name="Schadt C."/>
            <person name="Tuskan G."/>
            <person name="Grigoriev I."/>
            <person name="Martin F."/>
            <person name="Vilgalys R."/>
            <person name="Bonito G."/>
        </authorList>
    </citation>
    <scope>NUCLEOTIDE SEQUENCE [LARGE SCALE GENOMIC DNA]</scope>
    <source>
        <strain evidence="1 2">AG-77</strain>
    </source>
</reference>
<protein>
    <submittedName>
        <fullName evidence="1">Uncharacterized protein</fullName>
    </submittedName>
</protein>
<gene>
    <name evidence="1" type="ORF">K457DRAFT_870119</name>
</gene>
<sequence>MDRRLVFHYSLGQPTDRLSFLSLSFPPFFPSLPSFTHTLPALPPCAVPFSFPPLSLFTPHPTTLAFLPPFDRPINSFTERHSPLLLFSSLFSLLILSFPRFTTTITTATKYTQKTSQAIFKISHGGCQIV</sequence>
<dbReference type="AlphaFoldDB" id="A0A197JG37"/>
<organism evidence="1 2">
    <name type="scientific">Linnemannia elongata AG-77</name>
    <dbReference type="NCBI Taxonomy" id="1314771"/>
    <lineage>
        <taxon>Eukaryota</taxon>
        <taxon>Fungi</taxon>
        <taxon>Fungi incertae sedis</taxon>
        <taxon>Mucoromycota</taxon>
        <taxon>Mortierellomycotina</taxon>
        <taxon>Mortierellomycetes</taxon>
        <taxon>Mortierellales</taxon>
        <taxon>Mortierellaceae</taxon>
        <taxon>Linnemannia</taxon>
    </lineage>
</organism>
<evidence type="ECO:0000313" key="2">
    <source>
        <dbReference type="Proteomes" id="UP000078512"/>
    </source>
</evidence>
<evidence type="ECO:0000313" key="1">
    <source>
        <dbReference type="EMBL" id="OAQ24090.1"/>
    </source>
</evidence>
<accession>A0A197JG37</accession>
<dbReference type="EMBL" id="KV442101">
    <property type="protein sequence ID" value="OAQ24090.1"/>
    <property type="molecule type" value="Genomic_DNA"/>
</dbReference>